<proteinExistence type="inferred from homology"/>
<evidence type="ECO:0000313" key="6">
    <source>
        <dbReference type="Proteomes" id="UP001652660"/>
    </source>
</evidence>
<dbReference type="GeneID" id="140037841"/>
<dbReference type="Pfam" id="PF13713">
    <property type="entry name" value="BRX_N"/>
    <property type="match status" value="1"/>
</dbReference>
<organism evidence="6 7">
    <name type="scientific">Coffea arabica</name>
    <name type="common">Arabian coffee</name>
    <dbReference type="NCBI Taxonomy" id="13443"/>
    <lineage>
        <taxon>Eukaryota</taxon>
        <taxon>Viridiplantae</taxon>
        <taxon>Streptophyta</taxon>
        <taxon>Embryophyta</taxon>
        <taxon>Tracheophyta</taxon>
        <taxon>Spermatophyta</taxon>
        <taxon>Magnoliopsida</taxon>
        <taxon>eudicotyledons</taxon>
        <taxon>Gunneridae</taxon>
        <taxon>Pentapetalae</taxon>
        <taxon>asterids</taxon>
        <taxon>lamiids</taxon>
        <taxon>Gentianales</taxon>
        <taxon>Rubiaceae</taxon>
        <taxon>Ixoroideae</taxon>
        <taxon>Gardenieae complex</taxon>
        <taxon>Bertiereae - Coffeeae clade</taxon>
        <taxon>Coffeeae</taxon>
        <taxon>Coffea</taxon>
    </lineage>
</organism>
<evidence type="ECO:0000259" key="5">
    <source>
        <dbReference type="PROSITE" id="PS51514"/>
    </source>
</evidence>
<dbReference type="PROSITE" id="PS51514">
    <property type="entry name" value="BRX"/>
    <property type="match status" value="1"/>
</dbReference>
<dbReference type="Proteomes" id="UP001652660">
    <property type="component" value="Chromosome 3c"/>
</dbReference>
<evidence type="ECO:0000256" key="4">
    <source>
        <dbReference type="SAM" id="MobiDB-lite"/>
    </source>
</evidence>
<dbReference type="InterPro" id="IPR027988">
    <property type="entry name" value="BRX_N"/>
</dbReference>
<dbReference type="InterPro" id="IPR044532">
    <property type="entry name" value="BRX-like"/>
</dbReference>
<dbReference type="RefSeq" id="XP_071939085.1">
    <property type="nucleotide sequence ID" value="XM_072082984.1"/>
</dbReference>
<protein>
    <submittedName>
        <fullName evidence="7">Protein Brevis radix-like 3</fullName>
    </submittedName>
</protein>
<feature type="domain" description="BRX" evidence="5">
    <location>
        <begin position="152"/>
        <end position="166"/>
    </location>
</feature>
<evidence type="ECO:0000256" key="1">
    <source>
        <dbReference type="ARBA" id="ARBA00004123"/>
    </source>
</evidence>
<evidence type="ECO:0000256" key="3">
    <source>
        <dbReference type="ARBA" id="ARBA00023242"/>
    </source>
</evidence>
<evidence type="ECO:0000313" key="7">
    <source>
        <dbReference type="RefSeq" id="XP_071939085.1"/>
    </source>
</evidence>
<evidence type="ECO:0000256" key="2">
    <source>
        <dbReference type="ARBA" id="ARBA00009057"/>
    </source>
</evidence>
<name>A0ABM4X4W8_COFAR</name>
<dbReference type="InterPro" id="IPR013591">
    <property type="entry name" value="Brevis_radix_dom"/>
</dbReference>
<dbReference type="PANTHER" id="PTHR46058:SF2">
    <property type="entry name" value="PROTEIN BREVIS RADIX-LIKE 3"/>
    <property type="match status" value="1"/>
</dbReference>
<gene>
    <name evidence="7" type="primary">LOC140037841</name>
</gene>
<accession>A0ABM4X4W8</accession>
<keyword evidence="3" id="KW-0539">Nucleus</keyword>
<keyword evidence="6" id="KW-1185">Reference proteome</keyword>
<comment type="similarity">
    <text evidence="2">Belongs to the BRX family.</text>
</comment>
<comment type="subcellular location">
    <subcellularLocation>
        <location evidence="1">Nucleus</location>
    </subcellularLocation>
</comment>
<reference evidence="7" key="1">
    <citation type="submission" date="2025-08" db="UniProtKB">
        <authorList>
            <consortium name="RefSeq"/>
        </authorList>
    </citation>
    <scope>IDENTIFICATION</scope>
    <source>
        <tissue evidence="7">Leaves</tissue>
    </source>
</reference>
<feature type="region of interest" description="Disordered" evidence="4">
    <location>
        <begin position="64"/>
        <end position="87"/>
    </location>
</feature>
<sequence>MLTCIACSKQHLNAASLPQPQHDDDDDAATAAISTPSTRQAIKALTSQIKDIGIKASGTYKNCKPCSGSSNHHNNRGDDYADSEPGSVSGRYHFSYTRAAAAAAGSSNSMPRRPWEREMESRLKVLSSGKTMPASVSGRTESVVFMEEDEPKEWVAQVKPGVLITN</sequence>
<dbReference type="PANTHER" id="PTHR46058">
    <property type="entry name" value="PROTEIN BREVIS RADIX-LIKE 1"/>
    <property type="match status" value="1"/>
</dbReference>